<keyword evidence="2" id="KW-1185">Reference proteome</keyword>
<reference evidence="2" key="1">
    <citation type="journal article" date="2022" name="Nat. Commun.">
        <title>Chromosome evolution and the genetic basis of agronomically important traits in greater yam.</title>
        <authorList>
            <person name="Bredeson J.V."/>
            <person name="Lyons J.B."/>
            <person name="Oniyinde I.O."/>
            <person name="Okereke N.R."/>
            <person name="Kolade O."/>
            <person name="Nnabue I."/>
            <person name="Nwadili C.O."/>
            <person name="Hribova E."/>
            <person name="Parker M."/>
            <person name="Nwogha J."/>
            <person name="Shu S."/>
            <person name="Carlson J."/>
            <person name="Kariba R."/>
            <person name="Muthemba S."/>
            <person name="Knop K."/>
            <person name="Barton G.J."/>
            <person name="Sherwood A.V."/>
            <person name="Lopez-Montes A."/>
            <person name="Asiedu R."/>
            <person name="Jamnadass R."/>
            <person name="Muchugi A."/>
            <person name="Goodstein D."/>
            <person name="Egesi C.N."/>
            <person name="Featherston J."/>
            <person name="Asfaw A."/>
            <person name="Simpson G.G."/>
            <person name="Dolezel J."/>
            <person name="Hendre P.S."/>
            <person name="Van Deynze A."/>
            <person name="Kumar P.L."/>
            <person name="Obidiegwu J.E."/>
            <person name="Bhattacharjee R."/>
            <person name="Rokhsar D.S."/>
        </authorList>
    </citation>
    <scope>NUCLEOTIDE SEQUENCE [LARGE SCALE GENOMIC DNA]</scope>
    <source>
        <strain evidence="2">cv. TDa95/00328</strain>
    </source>
</reference>
<sequence length="443" mass="49134">MDHGEPHWRTNSSFSPPFSRRWDCSLHSDGLSHGIRRAPFVGSSLSSHGKGSRRNMNPRHYQNHHHSMSDGALSYNGSPSDSYPPPRWTSPAQRYDQREFSTPAGGTRAETSMLLHYNEGRFPGGVSSKSNSFGSASPFSEYGHWVSSSKQPIIYPSRNLSGRRSFMSKPVYPLAFRNPVSDGEATEPLDGSIGGKTGHLNSNSTSTNSSLSPDLKFHKILTELQKMEASLEPGASSRREGFRWSNASSYYDFGFEGDVIDVMEHISEKPSRSPYDSARYQKCGLCERFLWQKSPWSSSRIVKNGDLPITGVLPCGHVFHAECLEETTPKAQVHEPPCAVCLKGDNDEGSASFFEPQLTRKSVQRSHGFNFTASNHAGSSSGPALNRYQSLPVPRQGSSSIKDHFKKRFSFKGKIGKDIFGAKVFGRTGPSHDNRNQFGRFRT</sequence>
<dbReference type="EMBL" id="CM037017">
    <property type="protein sequence ID" value="KAH7677572.1"/>
    <property type="molecule type" value="Genomic_DNA"/>
</dbReference>
<accession>A0ACB7VT28</accession>
<dbReference type="Proteomes" id="UP000827976">
    <property type="component" value="Chromosome 7"/>
</dbReference>
<proteinExistence type="predicted"/>
<name>A0ACB7VT28_DIOAL</name>
<evidence type="ECO:0000313" key="1">
    <source>
        <dbReference type="EMBL" id="KAH7677572.1"/>
    </source>
</evidence>
<organism evidence="1 2">
    <name type="scientific">Dioscorea alata</name>
    <name type="common">Purple yam</name>
    <dbReference type="NCBI Taxonomy" id="55571"/>
    <lineage>
        <taxon>Eukaryota</taxon>
        <taxon>Viridiplantae</taxon>
        <taxon>Streptophyta</taxon>
        <taxon>Embryophyta</taxon>
        <taxon>Tracheophyta</taxon>
        <taxon>Spermatophyta</taxon>
        <taxon>Magnoliopsida</taxon>
        <taxon>Liliopsida</taxon>
        <taxon>Dioscoreales</taxon>
        <taxon>Dioscoreaceae</taxon>
        <taxon>Dioscorea</taxon>
    </lineage>
</organism>
<protein>
    <submittedName>
        <fullName evidence="1">Zinc finger RING/FYVE/PHD-type protein</fullName>
    </submittedName>
</protein>
<gene>
    <name evidence="1" type="ORF">IHE45_07G093300</name>
</gene>
<comment type="caution">
    <text evidence="1">The sequence shown here is derived from an EMBL/GenBank/DDBJ whole genome shotgun (WGS) entry which is preliminary data.</text>
</comment>
<evidence type="ECO:0000313" key="2">
    <source>
        <dbReference type="Proteomes" id="UP000827976"/>
    </source>
</evidence>